<comment type="subunit">
    <text evidence="12">Composed of two chains; the small (or glutamine) chain promotes the hydrolysis of glutamine to ammonia, which is used by the large (or ammonia) chain to synthesize carbamoyl phosphate. Tetramer of heterodimers (alpha,beta)4.</text>
</comment>
<dbReference type="HAMAP" id="MF_01209">
    <property type="entry name" value="CPSase_S_chain"/>
    <property type="match status" value="1"/>
</dbReference>
<comment type="catalytic activity">
    <reaction evidence="11 12">
        <text>L-glutamine + H2O = L-glutamate + NH4(+)</text>
        <dbReference type="Rhea" id="RHEA:15889"/>
        <dbReference type="ChEBI" id="CHEBI:15377"/>
        <dbReference type="ChEBI" id="CHEBI:28938"/>
        <dbReference type="ChEBI" id="CHEBI:29985"/>
        <dbReference type="ChEBI" id="CHEBI:58359"/>
    </reaction>
</comment>
<evidence type="ECO:0000256" key="4">
    <source>
        <dbReference type="ARBA" id="ARBA00022598"/>
    </source>
</evidence>
<dbReference type="GO" id="GO:0044205">
    <property type="term" value="P:'de novo' UMP biosynthetic process"/>
    <property type="evidence" value="ECO:0007669"/>
    <property type="project" value="UniProtKB-UniRule"/>
</dbReference>
<comment type="pathway">
    <text evidence="2 12">Amino-acid biosynthesis; L-arginine biosynthesis; carbamoyl phosphate from bicarbonate: step 1/1.</text>
</comment>
<dbReference type="Gene3D" id="3.40.50.880">
    <property type="match status" value="1"/>
</dbReference>
<protein>
    <recommendedName>
        <fullName evidence="12">Carbamoyl phosphate synthase small chain</fullName>
        <ecNumber evidence="12">6.3.5.5</ecNumber>
    </recommendedName>
    <alternativeName>
        <fullName evidence="12">Carbamoyl phosphate synthetase glutamine chain</fullName>
    </alternativeName>
</protein>
<feature type="binding site" evidence="12">
    <location>
        <position position="309"/>
    </location>
    <ligand>
        <name>L-glutamine</name>
        <dbReference type="ChEBI" id="CHEBI:58359"/>
    </ligand>
</feature>
<evidence type="ECO:0000259" key="13">
    <source>
        <dbReference type="SMART" id="SM01097"/>
    </source>
</evidence>
<dbReference type="PRINTS" id="PR00096">
    <property type="entry name" value="GATASE"/>
</dbReference>
<feature type="active site" description="Nucleophile" evidence="12">
    <location>
        <position position="269"/>
    </location>
</feature>
<dbReference type="PROSITE" id="PS51273">
    <property type="entry name" value="GATASE_TYPE_1"/>
    <property type="match status" value="1"/>
</dbReference>
<comment type="pathway">
    <text evidence="1 12">Pyrimidine metabolism; UMP biosynthesis via de novo pathway; (S)-dihydroorotate from bicarbonate: step 1/3.</text>
</comment>
<feature type="binding site" evidence="12">
    <location>
        <position position="270"/>
    </location>
    <ligand>
        <name>L-glutamine</name>
        <dbReference type="ChEBI" id="CHEBI:58359"/>
    </ligand>
</feature>
<evidence type="ECO:0000256" key="7">
    <source>
        <dbReference type="ARBA" id="ARBA00022962"/>
    </source>
</evidence>
<dbReference type="Gene3D" id="3.50.30.20">
    <property type="entry name" value="Carbamoyl-phosphate synthase small subunit, N-terminal domain"/>
    <property type="match status" value="1"/>
</dbReference>
<gene>
    <name evidence="12 14" type="primary">carA</name>
    <name evidence="14" type="ORF">Apop_106</name>
</gene>
<sequence length="383" mass="43228">MTKINPAVLVLEDGSVYRGWSYSKLSIIIGEIVFNTGMTGYQEILTDPSYCNQIITFTYPEIGNTGTNFIDKESTYPLIKGIIIKNLCKFPSNWRKKQSLIKYLQLFNIMCIYGLDTRSLTKHLRNYGSMNGIISNKGTKVCLLLKQLKAFTTKTTDLVAQVTTNNMYSVRKRCCSQWHLPSFSYNKQNKVFRVVVIDFGIKTNIIRRLQAFKCEIIVVSAKTSAKIIASYKPNGILLSNGPGDPSIIVYAIKTIKNLLKFTLPIFGICMGHQLLSIALGLKTYKLKFGHRGLNHPTGWLDKVYITSQNHGFAVNNKPSINNSNIEITHINFNDGTVAGLTHKVLPLFSVQYHPEASPGPHDSDYLFAYFISMMYHYDFKALS</sequence>
<feature type="binding site" evidence="12">
    <location>
        <position position="241"/>
    </location>
    <ligand>
        <name>L-glutamine</name>
        <dbReference type="ChEBI" id="CHEBI:58359"/>
    </ligand>
</feature>
<dbReference type="InterPro" id="IPR029062">
    <property type="entry name" value="Class_I_gatase-like"/>
</dbReference>
<dbReference type="InterPro" id="IPR006274">
    <property type="entry name" value="CarbamoylP_synth_ssu"/>
</dbReference>
<dbReference type="UniPathway" id="UPA00070">
    <property type="reaction ID" value="UER00115"/>
</dbReference>
<dbReference type="Pfam" id="PF00988">
    <property type="entry name" value="CPSase_sm_chain"/>
    <property type="match status" value="1"/>
</dbReference>
<dbReference type="FunFam" id="3.50.30.20:FF:000001">
    <property type="entry name" value="Carbamoyl-phosphate synthase small chain"/>
    <property type="match status" value="1"/>
</dbReference>
<comment type="catalytic activity">
    <reaction evidence="10 12">
        <text>hydrogencarbonate + L-glutamine + 2 ATP + H2O = carbamoyl phosphate + L-glutamate + 2 ADP + phosphate + 2 H(+)</text>
        <dbReference type="Rhea" id="RHEA:18633"/>
        <dbReference type="ChEBI" id="CHEBI:15377"/>
        <dbReference type="ChEBI" id="CHEBI:15378"/>
        <dbReference type="ChEBI" id="CHEBI:17544"/>
        <dbReference type="ChEBI" id="CHEBI:29985"/>
        <dbReference type="ChEBI" id="CHEBI:30616"/>
        <dbReference type="ChEBI" id="CHEBI:43474"/>
        <dbReference type="ChEBI" id="CHEBI:58228"/>
        <dbReference type="ChEBI" id="CHEBI:58359"/>
        <dbReference type="ChEBI" id="CHEBI:456216"/>
        <dbReference type="EC" id="6.3.5.5"/>
    </reaction>
</comment>
<dbReference type="NCBIfam" id="NF009475">
    <property type="entry name" value="PRK12838.1"/>
    <property type="match status" value="1"/>
</dbReference>
<dbReference type="InterPro" id="IPR017926">
    <property type="entry name" value="GATASE"/>
</dbReference>
<feature type="binding site" evidence="12">
    <location>
        <position position="311"/>
    </location>
    <ligand>
        <name>L-glutamine</name>
        <dbReference type="ChEBI" id="CHEBI:58359"/>
    </ligand>
</feature>
<dbReference type="NCBIfam" id="TIGR01368">
    <property type="entry name" value="CPSaseIIsmall"/>
    <property type="match status" value="1"/>
</dbReference>
<organism evidence="14">
    <name type="scientific">Apophlaea sinclairii</name>
    <dbReference type="NCBI Taxonomy" id="212746"/>
    <lineage>
        <taxon>Eukaryota</taxon>
        <taxon>Rhodophyta</taxon>
        <taxon>Florideophyceae</taxon>
        <taxon>Hildenbrandiophycidae</taxon>
        <taxon>Hildenbrandiales</taxon>
        <taxon>Hildenbrandiaceae</taxon>
        <taxon>Apophlaea</taxon>
    </lineage>
</organism>
<keyword evidence="5 12" id="KW-0547">Nucleotide-binding</keyword>
<evidence type="ECO:0000256" key="10">
    <source>
        <dbReference type="ARBA" id="ARBA00048816"/>
    </source>
</evidence>
<dbReference type="PANTHER" id="PTHR43418:SF7">
    <property type="entry name" value="CARBAMOYL-PHOSPHATE SYNTHASE SMALL CHAIN"/>
    <property type="match status" value="1"/>
</dbReference>
<comment type="subunit">
    <text evidence="9">Heterodimer composed of 2 chains; the small (or glutamine) chain promotes the hydrolysis of glutamine to ammonia, which is used by the large (or ammonia) chain to synthesize carbamoyl phosphate.</text>
</comment>
<geneLocation type="plastid" evidence="14"/>
<evidence type="ECO:0000256" key="5">
    <source>
        <dbReference type="ARBA" id="ARBA00022741"/>
    </source>
</evidence>
<keyword evidence="8 12" id="KW-0665">Pyrimidine biosynthesis</keyword>
<dbReference type="CDD" id="cd01744">
    <property type="entry name" value="GATase1_CPSase"/>
    <property type="match status" value="1"/>
</dbReference>
<name>A0A1C9CBN9_9FLOR</name>
<dbReference type="InterPro" id="IPR050472">
    <property type="entry name" value="Anth_synth/Amidotransfase"/>
</dbReference>
<dbReference type="EC" id="6.3.5.5" evidence="12"/>
<dbReference type="UniPathway" id="UPA00068">
    <property type="reaction ID" value="UER00171"/>
</dbReference>
<dbReference type="GO" id="GO:0004359">
    <property type="term" value="F:glutaminase activity"/>
    <property type="evidence" value="ECO:0007669"/>
    <property type="project" value="RHEA"/>
</dbReference>
<evidence type="ECO:0000256" key="8">
    <source>
        <dbReference type="ARBA" id="ARBA00022975"/>
    </source>
</evidence>
<feature type="binding site" evidence="12">
    <location>
        <position position="49"/>
    </location>
    <ligand>
        <name>L-glutamine</name>
        <dbReference type="ChEBI" id="CHEBI:58359"/>
    </ligand>
</feature>
<keyword evidence="7 12" id="KW-0315">Glutamine amidotransferase</keyword>
<feature type="binding site" evidence="12">
    <location>
        <position position="243"/>
    </location>
    <ligand>
        <name>L-glutamine</name>
        <dbReference type="ChEBI" id="CHEBI:58359"/>
    </ligand>
</feature>
<evidence type="ECO:0000256" key="1">
    <source>
        <dbReference type="ARBA" id="ARBA00004812"/>
    </source>
</evidence>
<dbReference type="PANTHER" id="PTHR43418">
    <property type="entry name" value="MULTIFUNCTIONAL TRYPTOPHAN BIOSYNTHESIS PROTEIN-RELATED"/>
    <property type="match status" value="1"/>
</dbReference>
<feature type="active site" evidence="12">
    <location>
        <position position="355"/>
    </location>
</feature>
<dbReference type="PRINTS" id="PR00097">
    <property type="entry name" value="ANTSNTHASEII"/>
</dbReference>
<proteinExistence type="inferred from homology"/>
<dbReference type="GO" id="GO:0006526">
    <property type="term" value="P:L-arginine biosynthetic process"/>
    <property type="evidence" value="ECO:0007669"/>
    <property type="project" value="UniProtKB-UniRule"/>
</dbReference>
<dbReference type="EMBL" id="KX284716">
    <property type="protein sequence ID" value="AOM65796.1"/>
    <property type="molecule type" value="Genomic_DNA"/>
</dbReference>
<feature type="domain" description="Carbamoyl-phosphate synthase small subunit N-terminal" evidence="13">
    <location>
        <begin position="5"/>
        <end position="135"/>
    </location>
</feature>
<dbReference type="InterPro" id="IPR002474">
    <property type="entry name" value="CarbamoylP_synth_ssu_N"/>
</dbReference>
<evidence type="ECO:0000256" key="9">
    <source>
        <dbReference type="ARBA" id="ARBA00044031"/>
    </source>
</evidence>
<feature type="region of interest" description="CPSase" evidence="12">
    <location>
        <begin position="1"/>
        <end position="192"/>
    </location>
</feature>
<dbReference type="GO" id="GO:0005524">
    <property type="term" value="F:ATP binding"/>
    <property type="evidence" value="ECO:0007669"/>
    <property type="project" value="UniProtKB-UniRule"/>
</dbReference>
<keyword evidence="4 12" id="KW-0436">Ligase</keyword>
<accession>A0A1C9CBN9</accession>
<dbReference type="SUPFAM" id="SSF52021">
    <property type="entry name" value="Carbamoyl phosphate synthetase, small subunit N-terminal domain"/>
    <property type="match status" value="1"/>
</dbReference>
<evidence type="ECO:0000313" key="14">
    <source>
        <dbReference type="EMBL" id="AOM65796.1"/>
    </source>
</evidence>
<comment type="function">
    <text evidence="12">Small subunit of the glutamine-dependent carbamoyl phosphate synthetase (CPSase). CPSase catalyzes the formation of carbamoyl phosphate from the ammonia moiety of glutamine, carbonate, and phosphate donated by ATP, constituting the first step of 2 biosynthetic pathways, one leading to arginine and/or urea and the other to pyrimidine nucleotides. The small subunit (glutamine amidotransferase) binds and cleaves glutamine to supply the large subunit with the substrate ammonia.</text>
</comment>
<evidence type="ECO:0000256" key="3">
    <source>
        <dbReference type="ARBA" id="ARBA00007800"/>
    </source>
</evidence>
<keyword evidence="6 12" id="KW-0067">ATP-binding</keyword>
<dbReference type="AlphaFoldDB" id="A0A1C9CBN9"/>
<dbReference type="InterPro" id="IPR035686">
    <property type="entry name" value="CPSase_GATase1"/>
</dbReference>
<feature type="binding site" evidence="12">
    <location>
        <position position="273"/>
    </location>
    <ligand>
        <name>L-glutamine</name>
        <dbReference type="ChEBI" id="CHEBI:58359"/>
    </ligand>
</feature>
<keyword evidence="12" id="KW-0028">Amino-acid biosynthesis</keyword>
<dbReference type="RefSeq" id="YP_009296656.1">
    <property type="nucleotide sequence ID" value="NC_031172.1"/>
</dbReference>
<dbReference type="Pfam" id="PF00117">
    <property type="entry name" value="GATase"/>
    <property type="match status" value="1"/>
</dbReference>
<keyword evidence="14" id="KW-0934">Plastid</keyword>
<dbReference type="GeneID" id="29073032"/>
<dbReference type="GO" id="GO:0006541">
    <property type="term" value="P:glutamine metabolic process"/>
    <property type="evidence" value="ECO:0007669"/>
    <property type="project" value="InterPro"/>
</dbReference>
<dbReference type="GO" id="GO:0006207">
    <property type="term" value="P:'de novo' pyrimidine nucleobase biosynthetic process"/>
    <property type="evidence" value="ECO:0007669"/>
    <property type="project" value="InterPro"/>
</dbReference>
<keyword evidence="12" id="KW-0055">Arginine biosynthesis</keyword>
<feature type="active site" evidence="12">
    <location>
        <position position="353"/>
    </location>
</feature>
<feature type="binding site" evidence="12">
    <location>
        <position position="312"/>
    </location>
    <ligand>
        <name>L-glutamine</name>
        <dbReference type="ChEBI" id="CHEBI:58359"/>
    </ligand>
</feature>
<reference evidence="14" key="1">
    <citation type="journal article" date="2016" name="BMC Biol.">
        <title>Parallel evolution of highly conserved plastid genome architecture in red seaweeds and seed plants.</title>
        <authorList>
            <person name="Lee J."/>
            <person name="Cho C.H."/>
            <person name="Park S.I."/>
            <person name="Choi J.W."/>
            <person name="Song H.S."/>
            <person name="West J.A."/>
            <person name="Bhattacharya D."/>
            <person name="Yoon H.S."/>
        </authorList>
    </citation>
    <scope>NUCLEOTIDE SEQUENCE</scope>
</reference>
<evidence type="ECO:0000256" key="6">
    <source>
        <dbReference type="ARBA" id="ARBA00022840"/>
    </source>
</evidence>
<dbReference type="GO" id="GO:0004088">
    <property type="term" value="F:carbamoyl-phosphate synthase (glutamine-hydrolyzing) activity"/>
    <property type="evidence" value="ECO:0007669"/>
    <property type="project" value="UniProtKB-UniRule"/>
</dbReference>
<comment type="similarity">
    <text evidence="3 12">Belongs to the CarA family.</text>
</comment>
<evidence type="ECO:0000256" key="2">
    <source>
        <dbReference type="ARBA" id="ARBA00005077"/>
    </source>
</evidence>
<dbReference type="SUPFAM" id="SSF52317">
    <property type="entry name" value="Class I glutamine amidotransferase-like"/>
    <property type="match status" value="1"/>
</dbReference>
<dbReference type="SMART" id="SM01097">
    <property type="entry name" value="CPSase_sm_chain"/>
    <property type="match status" value="1"/>
</dbReference>
<dbReference type="PRINTS" id="PR00099">
    <property type="entry name" value="CPSGATASE"/>
</dbReference>
<evidence type="ECO:0000256" key="11">
    <source>
        <dbReference type="ARBA" id="ARBA00049285"/>
    </source>
</evidence>
<dbReference type="InterPro" id="IPR036480">
    <property type="entry name" value="CarbP_synth_ssu_N_sf"/>
</dbReference>
<evidence type="ECO:0000256" key="12">
    <source>
        <dbReference type="HAMAP-Rule" id="MF_01209"/>
    </source>
</evidence>